<reference evidence="1 2" key="1">
    <citation type="submission" date="2014-02" db="EMBL/GenBank/DDBJ databases">
        <title>Comparative genomics and transcriptomics to identify genetic mechanisms underlying the emergence of carbapenem resistant Acinetobacter baumannii (CRAb).</title>
        <authorList>
            <person name="Harris A.D."/>
            <person name="Johnson K.J."/>
            <person name="George J."/>
            <person name="Shefchek K."/>
            <person name="Daugherty S.C."/>
            <person name="Parankush S."/>
            <person name="Sadzewicz L."/>
            <person name="Tallon L."/>
            <person name="Sengamalay N."/>
            <person name="Hazen T.H."/>
            <person name="Rasko D.A."/>
        </authorList>
    </citation>
    <scope>NUCLEOTIDE SEQUENCE [LARGE SCALE GENOMIC DNA]</scope>
    <source>
        <strain evidence="1 2">1462234</strain>
    </source>
</reference>
<evidence type="ECO:0000313" key="2">
    <source>
        <dbReference type="Proteomes" id="UP000020865"/>
    </source>
</evidence>
<organism evidence="1 2">
    <name type="scientific">Acinetobacter baumannii 1462234</name>
    <dbReference type="NCBI Taxonomy" id="1310646"/>
    <lineage>
        <taxon>Bacteria</taxon>
        <taxon>Pseudomonadati</taxon>
        <taxon>Pseudomonadota</taxon>
        <taxon>Gammaproteobacteria</taxon>
        <taxon>Moraxellales</taxon>
        <taxon>Moraxellaceae</taxon>
        <taxon>Acinetobacter</taxon>
        <taxon>Acinetobacter calcoaceticus/baumannii complex</taxon>
    </lineage>
</organism>
<dbReference type="EMBL" id="JEWR01000129">
    <property type="protein sequence ID" value="EXB55482.1"/>
    <property type="molecule type" value="Genomic_DNA"/>
</dbReference>
<evidence type="ECO:0000313" key="1">
    <source>
        <dbReference type="EMBL" id="EXB55482.1"/>
    </source>
</evidence>
<accession>A0A9P2XG09</accession>
<protein>
    <submittedName>
        <fullName evidence="1">Uncharacterized protein</fullName>
    </submittedName>
</protein>
<sequence length="42" mass="5138">MERLVLKYLRLMLINIGYPSDEEFIKELDKEIDEYTNILGYR</sequence>
<proteinExistence type="predicted"/>
<dbReference type="AlphaFoldDB" id="A0A9P2XG09"/>
<gene>
    <name evidence="1" type="ORF">J545_3853</name>
</gene>
<comment type="caution">
    <text evidence="1">The sequence shown here is derived from an EMBL/GenBank/DDBJ whole genome shotgun (WGS) entry which is preliminary data.</text>
</comment>
<name>A0A9P2XG09_ACIBA</name>
<dbReference type="Proteomes" id="UP000020865">
    <property type="component" value="Unassembled WGS sequence"/>
</dbReference>